<dbReference type="RefSeq" id="WP_184342851.1">
    <property type="nucleotide sequence ID" value="NZ_JACHIG010000011.1"/>
</dbReference>
<dbReference type="PANTHER" id="PTHR30486:SF6">
    <property type="entry name" value="TYPE IV PILUS RETRACTATION ATPASE PILT"/>
    <property type="match status" value="1"/>
</dbReference>
<evidence type="ECO:0000259" key="2">
    <source>
        <dbReference type="Pfam" id="PF00437"/>
    </source>
</evidence>
<gene>
    <name evidence="3" type="ORF">HNQ65_004360</name>
</gene>
<evidence type="ECO:0000313" key="3">
    <source>
        <dbReference type="EMBL" id="MBB5034752.1"/>
    </source>
</evidence>
<dbReference type="Pfam" id="PF00437">
    <property type="entry name" value="T2SSE"/>
    <property type="match status" value="1"/>
</dbReference>
<dbReference type="SUPFAM" id="SSF52540">
    <property type="entry name" value="P-loop containing nucleoside triphosphate hydrolases"/>
    <property type="match status" value="1"/>
</dbReference>
<dbReference type="EMBL" id="JACHIG010000011">
    <property type="protein sequence ID" value="MBB5034752.1"/>
    <property type="molecule type" value="Genomic_DNA"/>
</dbReference>
<sequence length="350" mass="38676">MAITIDDILQAAEDHQASDIFLQEGEVPRMKIAEQLMIFGDDPILLPQMAGLWQACGGDTLTDTDRDSGLISRSHVRFRVNLHKVLGRMAAVLRRIRTDIPPLHSLGAPDWLLQRWAQKQNGLILVTGATGQGKSTTLAALLQWMNENIARHVVTIEDPVEYVFTNNRCLFTQREVGRDTPSFARGLRSAMRQAPDVIFVGEIRDLETALTALQACETGHLVLASLHSANVSETMERFVNLFPAEQLSMGLHMLAHQMIGVLCQKLVPNVQGKLILLPEYMENGGAIRDWISKRTLANVNDYMNRGSDPNTRTFMHSAVAAYQAGIISEAEAAAAVGNEAEFRRAVRGIS</sequence>
<dbReference type="Gene3D" id="3.40.50.300">
    <property type="entry name" value="P-loop containing nucleotide triphosphate hydrolases"/>
    <property type="match status" value="1"/>
</dbReference>
<evidence type="ECO:0000313" key="4">
    <source>
        <dbReference type="Proteomes" id="UP000590740"/>
    </source>
</evidence>
<dbReference type="GO" id="GO:0016887">
    <property type="term" value="F:ATP hydrolysis activity"/>
    <property type="evidence" value="ECO:0007669"/>
    <property type="project" value="InterPro"/>
</dbReference>
<dbReference type="AlphaFoldDB" id="A0A7W7YEW2"/>
<dbReference type="PANTHER" id="PTHR30486">
    <property type="entry name" value="TWITCHING MOTILITY PROTEIN PILT"/>
    <property type="match status" value="1"/>
</dbReference>
<dbReference type="InterPro" id="IPR001482">
    <property type="entry name" value="T2SS/T4SS_dom"/>
</dbReference>
<comment type="similarity">
    <text evidence="1">Belongs to the GSP E family.</text>
</comment>
<dbReference type="Proteomes" id="UP000590740">
    <property type="component" value="Unassembled WGS sequence"/>
</dbReference>
<feature type="domain" description="Bacterial type II secretion system protein E" evidence="2">
    <location>
        <begin position="72"/>
        <end position="269"/>
    </location>
</feature>
<keyword evidence="4" id="KW-1185">Reference proteome</keyword>
<dbReference type="InterPro" id="IPR050921">
    <property type="entry name" value="T4SS_GSP_E_ATPase"/>
</dbReference>
<accession>A0A7W7YEW2</accession>
<dbReference type="Gene3D" id="3.30.450.90">
    <property type="match status" value="1"/>
</dbReference>
<dbReference type="InterPro" id="IPR027417">
    <property type="entry name" value="P-loop_NTPase"/>
</dbReference>
<protein>
    <submittedName>
        <fullName evidence="3">Twitching motility protein PilT</fullName>
    </submittedName>
</protein>
<reference evidence="3 4" key="1">
    <citation type="submission" date="2020-08" db="EMBL/GenBank/DDBJ databases">
        <title>Genomic Encyclopedia of Type Strains, Phase IV (KMG-IV): sequencing the most valuable type-strain genomes for metagenomic binning, comparative biology and taxonomic classification.</title>
        <authorList>
            <person name="Goeker M."/>
        </authorList>
    </citation>
    <scope>NUCLEOTIDE SEQUENCE [LARGE SCALE GENOMIC DNA]</scope>
    <source>
        <strain evidence="3 4">DSM 12252</strain>
    </source>
</reference>
<proteinExistence type="inferred from homology"/>
<name>A0A7W7YEW2_9BACT</name>
<evidence type="ECO:0000256" key="1">
    <source>
        <dbReference type="ARBA" id="ARBA00006611"/>
    </source>
</evidence>
<comment type="caution">
    <text evidence="3">The sequence shown here is derived from an EMBL/GenBank/DDBJ whole genome shotgun (WGS) entry which is preliminary data.</text>
</comment>
<organism evidence="3 4">
    <name type="scientific">Prosthecobacter vanneervenii</name>
    <dbReference type="NCBI Taxonomy" id="48466"/>
    <lineage>
        <taxon>Bacteria</taxon>
        <taxon>Pseudomonadati</taxon>
        <taxon>Verrucomicrobiota</taxon>
        <taxon>Verrucomicrobiia</taxon>
        <taxon>Verrucomicrobiales</taxon>
        <taxon>Verrucomicrobiaceae</taxon>
        <taxon>Prosthecobacter</taxon>
    </lineage>
</organism>